<dbReference type="Gene3D" id="1.10.630.10">
    <property type="entry name" value="Cytochrome P450"/>
    <property type="match status" value="1"/>
</dbReference>
<keyword evidence="4 7" id="KW-0560">Oxidoreductase</keyword>
<evidence type="ECO:0000256" key="4">
    <source>
        <dbReference type="ARBA" id="ARBA00023002"/>
    </source>
</evidence>
<dbReference type="InterPro" id="IPR001128">
    <property type="entry name" value="Cyt_P450"/>
</dbReference>
<dbReference type="InterPro" id="IPR017972">
    <property type="entry name" value="Cyt_P450_CS"/>
</dbReference>
<keyword evidence="9" id="KW-1185">Reference proteome</keyword>
<evidence type="ECO:0000313" key="9">
    <source>
        <dbReference type="Proteomes" id="UP000530514"/>
    </source>
</evidence>
<protein>
    <submittedName>
        <fullName evidence="8">Cytochrome P450</fullName>
    </submittedName>
</protein>
<dbReference type="PROSITE" id="PS00086">
    <property type="entry name" value="CYTOCHROME_P450"/>
    <property type="match status" value="1"/>
</dbReference>
<dbReference type="OrthoDB" id="9801155at2"/>
<keyword evidence="2 7" id="KW-0349">Heme</keyword>
<dbReference type="Pfam" id="PF00067">
    <property type="entry name" value="p450"/>
    <property type="match status" value="1"/>
</dbReference>
<comment type="similarity">
    <text evidence="1 7">Belongs to the cytochrome P450 family.</text>
</comment>
<dbReference type="GO" id="GO:0004497">
    <property type="term" value="F:monooxygenase activity"/>
    <property type="evidence" value="ECO:0007669"/>
    <property type="project" value="UniProtKB-KW"/>
</dbReference>
<dbReference type="FunFam" id="1.10.630.10:FF:000018">
    <property type="entry name" value="Cytochrome P450 monooxygenase"/>
    <property type="match status" value="1"/>
</dbReference>
<dbReference type="CDD" id="cd11029">
    <property type="entry name" value="CYP107-like"/>
    <property type="match status" value="1"/>
</dbReference>
<keyword evidence="3 7" id="KW-0479">Metal-binding</keyword>
<dbReference type="PANTHER" id="PTHR46696:SF1">
    <property type="entry name" value="CYTOCHROME P450 YJIB-RELATED"/>
    <property type="match status" value="1"/>
</dbReference>
<name>A0A7W1XB85_9BACL</name>
<comment type="caution">
    <text evidence="8">The sequence shown here is derived from an EMBL/GenBank/DDBJ whole genome shotgun (WGS) entry which is preliminary data.</text>
</comment>
<sequence length="405" mass="46177">MGASMKLQFDLFAPDYKKHSYAFYTELREKAPVYKVKMPNGLDAWLITRYEDALSALKDSRFIKRGRTALGEERFKKLIVLEESEYLMETMLAMDPPDHTRLRSLVSKAFTPKMIQGMHENIQNIADGLLEKMEKGKPIDLMSEFAFPLPIIVISEMLGIPTEDRMKFRDWSNAIIDANNHPDRMRKAGPKIKAFVAYLQELVEKRRQNSTDDLISSLVHAEAEGDKLSEKELYAMIFLLIVAGHETTVNLIGNGVLALLENPDQMALLQQNPELIQTAVEEFLRYYSPVEFTTNRFAIEDVNWHGETIKKGDMVLVALASANRDPEQFVNPDQLDITRKHNPHIGFGYGIHYCLGAPLARLEAQIAISSLLNRFPDIKPGTSLEQLEWRPSFLMRGLKELPVIL</sequence>
<dbReference type="Proteomes" id="UP000530514">
    <property type="component" value="Unassembled WGS sequence"/>
</dbReference>
<evidence type="ECO:0000256" key="2">
    <source>
        <dbReference type="ARBA" id="ARBA00022617"/>
    </source>
</evidence>
<accession>A0A7W1XB85</accession>
<dbReference type="InterPro" id="IPR002397">
    <property type="entry name" value="Cyt_P450_B"/>
</dbReference>
<dbReference type="AlphaFoldDB" id="A0A7W1XB85"/>
<evidence type="ECO:0000256" key="3">
    <source>
        <dbReference type="ARBA" id="ARBA00022723"/>
    </source>
</evidence>
<evidence type="ECO:0000256" key="5">
    <source>
        <dbReference type="ARBA" id="ARBA00023004"/>
    </source>
</evidence>
<dbReference type="GO" id="GO:0005506">
    <property type="term" value="F:iron ion binding"/>
    <property type="evidence" value="ECO:0007669"/>
    <property type="project" value="InterPro"/>
</dbReference>
<gene>
    <name evidence="8" type="ORF">H1164_10950</name>
</gene>
<reference evidence="8 9" key="1">
    <citation type="submission" date="2020-07" db="EMBL/GenBank/DDBJ databases">
        <authorList>
            <person name="Feng H."/>
        </authorList>
    </citation>
    <scope>NUCLEOTIDE SEQUENCE [LARGE SCALE GENOMIC DNA]</scope>
    <source>
        <strain evidence="9">s-11</strain>
    </source>
</reference>
<dbReference type="GO" id="GO:0020037">
    <property type="term" value="F:heme binding"/>
    <property type="evidence" value="ECO:0007669"/>
    <property type="project" value="InterPro"/>
</dbReference>
<evidence type="ECO:0000256" key="6">
    <source>
        <dbReference type="ARBA" id="ARBA00023033"/>
    </source>
</evidence>
<dbReference type="PANTHER" id="PTHR46696">
    <property type="entry name" value="P450, PUTATIVE (EUROFUNG)-RELATED"/>
    <property type="match status" value="1"/>
</dbReference>
<evidence type="ECO:0000313" key="8">
    <source>
        <dbReference type="EMBL" id="MBA4543414.1"/>
    </source>
</evidence>
<evidence type="ECO:0000256" key="1">
    <source>
        <dbReference type="ARBA" id="ARBA00010617"/>
    </source>
</evidence>
<dbReference type="EMBL" id="JACEIP010000015">
    <property type="protein sequence ID" value="MBA4543414.1"/>
    <property type="molecule type" value="Genomic_DNA"/>
</dbReference>
<organism evidence="8 9">
    <name type="scientific">Thermoactinomyces daqus</name>
    <dbReference type="NCBI Taxonomy" id="1329516"/>
    <lineage>
        <taxon>Bacteria</taxon>
        <taxon>Bacillati</taxon>
        <taxon>Bacillota</taxon>
        <taxon>Bacilli</taxon>
        <taxon>Bacillales</taxon>
        <taxon>Thermoactinomycetaceae</taxon>
        <taxon>Thermoactinomyces</taxon>
    </lineage>
</organism>
<dbReference type="InterPro" id="IPR036396">
    <property type="entry name" value="Cyt_P450_sf"/>
</dbReference>
<dbReference type="PRINTS" id="PR00359">
    <property type="entry name" value="BP450"/>
</dbReference>
<evidence type="ECO:0000256" key="7">
    <source>
        <dbReference type="RuleBase" id="RU000461"/>
    </source>
</evidence>
<dbReference type="GO" id="GO:0016705">
    <property type="term" value="F:oxidoreductase activity, acting on paired donors, with incorporation or reduction of molecular oxygen"/>
    <property type="evidence" value="ECO:0007669"/>
    <property type="project" value="InterPro"/>
</dbReference>
<keyword evidence="6 7" id="KW-0503">Monooxygenase</keyword>
<dbReference type="SUPFAM" id="SSF48264">
    <property type="entry name" value="Cytochrome P450"/>
    <property type="match status" value="1"/>
</dbReference>
<proteinExistence type="inferred from homology"/>
<dbReference type="PRINTS" id="PR00385">
    <property type="entry name" value="P450"/>
</dbReference>
<keyword evidence="5 7" id="KW-0408">Iron</keyword>